<evidence type="ECO:0000256" key="7">
    <source>
        <dbReference type="ARBA" id="ARBA00022840"/>
    </source>
</evidence>
<keyword evidence="4 9" id="KW-0479">Metal-binding</keyword>
<evidence type="ECO:0000256" key="5">
    <source>
        <dbReference type="ARBA" id="ARBA00022741"/>
    </source>
</evidence>
<dbReference type="InterPro" id="IPR023865">
    <property type="entry name" value="Aliphatic_acid_kinase_CS"/>
</dbReference>
<comment type="similarity">
    <text evidence="1 9 10">Belongs to the acetokinase family.</text>
</comment>
<keyword evidence="8 9" id="KW-0460">Magnesium</keyword>
<dbReference type="NCBIfam" id="TIGR00016">
    <property type="entry name" value="ackA"/>
    <property type="match status" value="1"/>
</dbReference>
<keyword evidence="7 9" id="KW-0067">ATP-binding</keyword>
<keyword evidence="2 9" id="KW-0963">Cytoplasm</keyword>
<dbReference type="HAMAP" id="MF_00020">
    <property type="entry name" value="Acetate_kinase"/>
    <property type="match status" value="1"/>
</dbReference>
<comment type="subcellular location">
    <subcellularLocation>
        <location evidence="9">Cytoplasm</location>
    </subcellularLocation>
</comment>
<evidence type="ECO:0000256" key="10">
    <source>
        <dbReference type="RuleBase" id="RU003835"/>
    </source>
</evidence>
<evidence type="ECO:0000313" key="11">
    <source>
        <dbReference type="EMBL" id="MCL6270899.1"/>
    </source>
</evidence>
<organism evidence="11 12">
    <name type="scientific">Parendozoicomonas callyspongiae</name>
    <dbReference type="NCBI Taxonomy" id="2942213"/>
    <lineage>
        <taxon>Bacteria</taxon>
        <taxon>Pseudomonadati</taxon>
        <taxon>Pseudomonadota</taxon>
        <taxon>Gammaproteobacteria</taxon>
        <taxon>Oceanospirillales</taxon>
        <taxon>Endozoicomonadaceae</taxon>
        <taxon>Parendozoicomonas</taxon>
    </lineage>
</organism>
<evidence type="ECO:0000256" key="2">
    <source>
        <dbReference type="ARBA" id="ARBA00022490"/>
    </source>
</evidence>
<keyword evidence="3 9" id="KW-0808">Transferase</keyword>
<feature type="binding site" evidence="9">
    <location>
        <position position="383"/>
    </location>
    <ligand>
        <name>Mg(2+)</name>
        <dbReference type="ChEBI" id="CHEBI:18420"/>
    </ligand>
</feature>
<dbReference type="Gene3D" id="3.30.420.40">
    <property type="match status" value="2"/>
</dbReference>
<dbReference type="RefSeq" id="WP_249700204.1">
    <property type="nucleotide sequence ID" value="NZ_JAMFLX010000017.1"/>
</dbReference>
<dbReference type="CDD" id="cd24010">
    <property type="entry name" value="ASKHA_NBD_AcK_PK"/>
    <property type="match status" value="1"/>
</dbReference>
<comment type="cofactor">
    <cofactor evidence="9">
        <name>Mg(2+)</name>
        <dbReference type="ChEBI" id="CHEBI:18420"/>
    </cofactor>
    <cofactor evidence="9">
        <name>Mn(2+)</name>
        <dbReference type="ChEBI" id="CHEBI:29035"/>
    </cofactor>
    <text evidence="9">Mg(2+). Can also accept Mn(2+).</text>
</comment>
<dbReference type="PROSITE" id="PS01075">
    <property type="entry name" value="ACETATE_KINASE_1"/>
    <property type="match status" value="1"/>
</dbReference>
<reference evidence="11 12" key="1">
    <citation type="submission" date="2022-05" db="EMBL/GenBank/DDBJ databases">
        <authorList>
            <person name="Park J.-S."/>
        </authorList>
    </citation>
    <scope>NUCLEOTIDE SEQUENCE [LARGE SCALE GENOMIC DNA]</scope>
    <source>
        <strain evidence="11 12">2012CJ34-2</strain>
    </source>
</reference>
<sequence>MSKENILIINCGSSSMKFAVINPATGEEAINGIAERLGSPESLIRWKFEGNKEREELNGGAHDAAVAALLSMLADKGLKDSIAAVGHRVVHGGETFKESCLVNEEVMQAIENCSHLAPLHNPANLIGIKAAQKHFPGLPMSVVFDTSFHQTMPEHAYIYPLPYEFYRDHGVRKYGFHGTSYRFVAKRVCEMLNLEVSNSKVIIGHLGNGASAAAVLNGEGVDTTMGLTPLEGLVMGTRCGNVDPNIYSFLNKEYGYSLDEITDILNKKSGLLGMSELSNDCRAIEEACEEGNKQAQLAMDVFCYVLAKQLAGLMVATGGCDALAFTGGIGENSDAIRGKVLEMLGFMGFEMDAQKNLDCRFGNEGVITSDSSKATAIVVSTNEELMIAKDTAILIG</sequence>
<dbReference type="Pfam" id="PF00871">
    <property type="entry name" value="Acetate_kinase"/>
    <property type="match status" value="1"/>
</dbReference>
<comment type="pathway">
    <text evidence="9">Metabolic intermediate biosynthesis; acetyl-CoA biosynthesis; acetyl-CoA from acetate: step 1/2.</text>
</comment>
<accession>A0ABT0PHR0</accession>
<evidence type="ECO:0000256" key="1">
    <source>
        <dbReference type="ARBA" id="ARBA00008748"/>
    </source>
</evidence>
<gene>
    <name evidence="9" type="primary">ackA</name>
    <name evidence="11" type="ORF">M3P05_13295</name>
</gene>
<evidence type="ECO:0000256" key="6">
    <source>
        <dbReference type="ARBA" id="ARBA00022777"/>
    </source>
</evidence>
<evidence type="ECO:0000256" key="4">
    <source>
        <dbReference type="ARBA" id="ARBA00022723"/>
    </source>
</evidence>
<keyword evidence="6 9" id="KW-0418">Kinase</keyword>
<keyword evidence="12" id="KW-1185">Reference proteome</keyword>
<protein>
    <recommendedName>
        <fullName evidence="9">Acetate kinase</fullName>
        <ecNumber evidence="9">2.7.2.1</ecNumber>
    </recommendedName>
    <alternativeName>
        <fullName evidence="9">Acetokinase</fullName>
    </alternativeName>
</protein>
<evidence type="ECO:0000313" key="12">
    <source>
        <dbReference type="Proteomes" id="UP001203338"/>
    </source>
</evidence>
<comment type="catalytic activity">
    <reaction evidence="9">
        <text>acetate + ATP = acetyl phosphate + ADP</text>
        <dbReference type="Rhea" id="RHEA:11352"/>
        <dbReference type="ChEBI" id="CHEBI:22191"/>
        <dbReference type="ChEBI" id="CHEBI:30089"/>
        <dbReference type="ChEBI" id="CHEBI:30616"/>
        <dbReference type="ChEBI" id="CHEBI:456216"/>
        <dbReference type="EC" id="2.7.2.1"/>
    </reaction>
</comment>
<name>A0ABT0PHR0_9GAMM</name>
<feature type="site" description="Transition state stabilizer" evidence="9">
    <location>
        <position position="177"/>
    </location>
</feature>
<dbReference type="PROSITE" id="PS01076">
    <property type="entry name" value="ACETATE_KINASE_2"/>
    <property type="match status" value="1"/>
</dbReference>
<evidence type="ECO:0000256" key="8">
    <source>
        <dbReference type="ARBA" id="ARBA00022842"/>
    </source>
</evidence>
<feature type="binding site" evidence="9">
    <location>
        <position position="17"/>
    </location>
    <ligand>
        <name>ATP</name>
        <dbReference type="ChEBI" id="CHEBI:30616"/>
    </ligand>
</feature>
<dbReference type="PIRSF" id="PIRSF000722">
    <property type="entry name" value="Acetate_prop_kin"/>
    <property type="match status" value="1"/>
</dbReference>
<proteinExistence type="inferred from homology"/>
<dbReference type="InterPro" id="IPR043129">
    <property type="entry name" value="ATPase_NBD"/>
</dbReference>
<dbReference type="PRINTS" id="PR00471">
    <property type="entry name" value="ACETATEKNASE"/>
</dbReference>
<dbReference type="InterPro" id="IPR004372">
    <property type="entry name" value="Ac/propionate_kinase"/>
</dbReference>
<dbReference type="PANTHER" id="PTHR21060">
    <property type="entry name" value="ACETATE KINASE"/>
    <property type="match status" value="1"/>
</dbReference>
<dbReference type="EMBL" id="JAMFLX010000017">
    <property type="protein sequence ID" value="MCL6270899.1"/>
    <property type="molecule type" value="Genomic_DNA"/>
</dbReference>
<dbReference type="InterPro" id="IPR000890">
    <property type="entry name" value="Aliphatic_acid_kin_short-chain"/>
</dbReference>
<comment type="caution">
    <text evidence="11">The sequence shown here is derived from an EMBL/GenBank/DDBJ whole genome shotgun (WGS) entry which is preliminary data.</text>
</comment>
<evidence type="ECO:0000256" key="3">
    <source>
        <dbReference type="ARBA" id="ARBA00022679"/>
    </source>
</evidence>
<feature type="binding site" evidence="9">
    <location>
        <begin position="205"/>
        <end position="209"/>
    </location>
    <ligand>
        <name>ATP</name>
        <dbReference type="ChEBI" id="CHEBI:30616"/>
    </ligand>
</feature>
<dbReference type="EC" id="2.7.2.1" evidence="9"/>
<feature type="binding site" evidence="9">
    <location>
        <position position="88"/>
    </location>
    <ligand>
        <name>substrate</name>
    </ligand>
</feature>
<comment type="function">
    <text evidence="9">Catalyzes the formation of acetyl phosphate from acetate and ATP. Can also catalyze the reverse reaction.</text>
</comment>
<feature type="active site" description="Proton donor/acceptor" evidence="9">
    <location>
        <position position="145"/>
    </location>
</feature>
<dbReference type="Proteomes" id="UP001203338">
    <property type="component" value="Unassembled WGS sequence"/>
</dbReference>
<feature type="binding site" evidence="9">
    <location>
        <begin position="328"/>
        <end position="332"/>
    </location>
    <ligand>
        <name>ATP</name>
        <dbReference type="ChEBI" id="CHEBI:30616"/>
    </ligand>
</feature>
<comment type="subunit">
    <text evidence="9">Homodimer.</text>
</comment>
<dbReference type="SUPFAM" id="SSF53067">
    <property type="entry name" value="Actin-like ATPase domain"/>
    <property type="match status" value="2"/>
</dbReference>
<feature type="binding site" evidence="9">
    <location>
        <begin position="280"/>
        <end position="282"/>
    </location>
    <ligand>
        <name>ATP</name>
        <dbReference type="ChEBI" id="CHEBI:30616"/>
    </ligand>
</feature>
<feature type="site" description="Transition state stabilizer" evidence="9">
    <location>
        <position position="238"/>
    </location>
</feature>
<dbReference type="GO" id="GO:0016301">
    <property type="term" value="F:kinase activity"/>
    <property type="evidence" value="ECO:0007669"/>
    <property type="project" value="UniProtKB-KW"/>
</dbReference>
<dbReference type="PANTHER" id="PTHR21060:SF21">
    <property type="entry name" value="ACETATE KINASE"/>
    <property type="match status" value="1"/>
</dbReference>
<evidence type="ECO:0000256" key="9">
    <source>
        <dbReference type="HAMAP-Rule" id="MF_00020"/>
    </source>
</evidence>
<feature type="binding site" evidence="9">
    <location>
        <position position="10"/>
    </location>
    <ligand>
        <name>Mg(2+)</name>
        <dbReference type="ChEBI" id="CHEBI:18420"/>
    </ligand>
</feature>
<keyword evidence="5 9" id="KW-0547">Nucleotide-binding</keyword>